<evidence type="ECO:0000256" key="1">
    <source>
        <dbReference type="ARBA" id="ARBA00022737"/>
    </source>
</evidence>
<dbReference type="Proteomes" id="UP000759537">
    <property type="component" value="Unassembled WGS sequence"/>
</dbReference>
<evidence type="ECO:0000259" key="3">
    <source>
        <dbReference type="Pfam" id="PF23231"/>
    </source>
</evidence>
<dbReference type="InterPro" id="IPR055430">
    <property type="entry name" value="HAT_Syf1_CNRKL1_C"/>
</dbReference>
<dbReference type="Pfam" id="PF23231">
    <property type="entry name" value="HAT_Syf1_CNRKL1_C"/>
    <property type="match status" value="1"/>
</dbReference>
<protein>
    <recommendedName>
        <fullName evidence="3">Pre-mRNA-splicing factor Syf1/CRNKL1-like C-terminal HAT-repeats domain-containing protein</fullName>
    </recommendedName>
</protein>
<evidence type="ECO:0000313" key="5">
    <source>
        <dbReference type="Proteomes" id="UP000759537"/>
    </source>
</evidence>
<sequence>FCDPRTNPEFWAEWHTFEIDTRSEDTFREMLHIKRSAPAQFYTQASYLAAQALAASQGAAKNAEEKAALDPMAAAEGQTGEKAGPTFVSAKQEAPQKGVDEQAPVP</sequence>
<gene>
    <name evidence="4" type="ORF">DFH94DRAFT_635609</name>
</gene>
<accession>A0A9P5K0E0</accession>
<feature type="non-terminal residue" evidence="4">
    <location>
        <position position="1"/>
    </location>
</feature>
<feature type="region of interest" description="Disordered" evidence="2">
    <location>
        <begin position="58"/>
        <end position="106"/>
    </location>
</feature>
<dbReference type="EMBL" id="WHVB01000016">
    <property type="protein sequence ID" value="KAF8475227.1"/>
    <property type="molecule type" value="Genomic_DNA"/>
</dbReference>
<comment type="caution">
    <text evidence="4">The sequence shown here is derived from an EMBL/GenBank/DDBJ whole genome shotgun (WGS) entry which is preliminary data.</text>
</comment>
<evidence type="ECO:0000256" key="2">
    <source>
        <dbReference type="SAM" id="MobiDB-lite"/>
    </source>
</evidence>
<name>A0A9P5K0E0_9AGAM</name>
<feature type="domain" description="Pre-mRNA-splicing factor Syf1/CRNKL1-like C-terminal HAT-repeats" evidence="3">
    <location>
        <begin position="1"/>
        <end position="71"/>
    </location>
</feature>
<keyword evidence="5" id="KW-1185">Reference proteome</keyword>
<organism evidence="4 5">
    <name type="scientific">Russula ochroleuca</name>
    <dbReference type="NCBI Taxonomy" id="152965"/>
    <lineage>
        <taxon>Eukaryota</taxon>
        <taxon>Fungi</taxon>
        <taxon>Dikarya</taxon>
        <taxon>Basidiomycota</taxon>
        <taxon>Agaricomycotina</taxon>
        <taxon>Agaricomycetes</taxon>
        <taxon>Russulales</taxon>
        <taxon>Russulaceae</taxon>
        <taxon>Russula</taxon>
    </lineage>
</organism>
<evidence type="ECO:0000313" key="4">
    <source>
        <dbReference type="EMBL" id="KAF8475227.1"/>
    </source>
</evidence>
<reference evidence="4" key="2">
    <citation type="journal article" date="2020" name="Nat. Commun.">
        <title>Large-scale genome sequencing of mycorrhizal fungi provides insights into the early evolution of symbiotic traits.</title>
        <authorList>
            <person name="Miyauchi S."/>
            <person name="Kiss E."/>
            <person name="Kuo A."/>
            <person name="Drula E."/>
            <person name="Kohler A."/>
            <person name="Sanchez-Garcia M."/>
            <person name="Morin E."/>
            <person name="Andreopoulos B."/>
            <person name="Barry K.W."/>
            <person name="Bonito G."/>
            <person name="Buee M."/>
            <person name="Carver A."/>
            <person name="Chen C."/>
            <person name="Cichocki N."/>
            <person name="Clum A."/>
            <person name="Culley D."/>
            <person name="Crous P.W."/>
            <person name="Fauchery L."/>
            <person name="Girlanda M."/>
            <person name="Hayes R.D."/>
            <person name="Keri Z."/>
            <person name="LaButti K."/>
            <person name="Lipzen A."/>
            <person name="Lombard V."/>
            <person name="Magnuson J."/>
            <person name="Maillard F."/>
            <person name="Murat C."/>
            <person name="Nolan M."/>
            <person name="Ohm R.A."/>
            <person name="Pangilinan J."/>
            <person name="Pereira M.F."/>
            <person name="Perotto S."/>
            <person name="Peter M."/>
            <person name="Pfister S."/>
            <person name="Riley R."/>
            <person name="Sitrit Y."/>
            <person name="Stielow J.B."/>
            <person name="Szollosi G."/>
            <person name="Zifcakova L."/>
            <person name="Stursova M."/>
            <person name="Spatafora J.W."/>
            <person name="Tedersoo L."/>
            <person name="Vaario L.M."/>
            <person name="Yamada A."/>
            <person name="Yan M."/>
            <person name="Wang P."/>
            <person name="Xu J."/>
            <person name="Bruns T."/>
            <person name="Baldrian P."/>
            <person name="Vilgalys R."/>
            <person name="Dunand C."/>
            <person name="Henrissat B."/>
            <person name="Grigoriev I.V."/>
            <person name="Hibbett D."/>
            <person name="Nagy L.G."/>
            <person name="Martin F.M."/>
        </authorList>
    </citation>
    <scope>NUCLEOTIDE SEQUENCE</scope>
    <source>
        <strain evidence="4">Prilba</strain>
    </source>
</reference>
<dbReference type="AlphaFoldDB" id="A0A9P5K0E0"/>
<reference evidence="4" key="1">
    <citation type="submission" date="2019-10" db="EMBL/GenBank/DDBJ databases">
        <authorList>
            <consortium name="DOE Joint Genome Institute"/>
            <person name="Kuo A."/>
            <person name="Miyauchi S."/>
            <person name="Kiss E."/>
            <person name="Drula E."/>
            <person name="Kohler A."/>
            <person name="Sanchez-Garcia M."/>
            <person name="Andreopoulos B."/>
            <person name="Barry K.W."/>
            <person name="Bonito G."/>
            <person name="Buee M."/>
            <person name="Carver A."/>
            <person name="Chen C."/>
            <person name="Cichocki N."/>
            <person name="Clum A."/>
            <person name="Culley D."/>
            <person name="Crous P.W."/>
            <person name="Fauchery L."/>
            <person name="Girlanda M."/>
            <person name="Hayes R."/>
            <person name="Keri Z."/>
            <person name="LaButti K."/>
            <person name="Lipzen A."/>
            <person name="Lombard V."/>
            <person name="Magnuson J."/>
            <person name="Maillard F."/>
            <person name="Morin E."/>
            <person name="Murat C."/>
            <person name="Nolan M."/>
            <person name="Ohm R."/>
            <person name="Pangilinan J."/>
            <person name="Pereira M."/>
            <person name="Perotto S."/>
            <person name="Peter M."/>
            <person name="Riley R."/>
            <person name="Sitrit Y."/>
            <person name="Stielow B."/>
            <person name="Szollosi G."/>
            <person name="Zifcakova L."/>
            <person name="Stursova M."/>
            <person name="Spatafora J.W."/>
            <person name="Tedersoo L."/>
            <person name="Vaario L.-M."/>
            <person name="Yamada A."/>
            <person name="Yan M."/>
            <person name="Wang P."/>
            <person name="Xu J."/>
            <person name="Bruns T."/>
            <person name="Baldrian P."/>
            <person name="Vilgalys R."/>
            <person name="Henrissat B."/>
            <person name="Grigoriev I.V."/>
            <person name="Hibbett D."/>
            <person name="Nagy L.G."/>
            <person name="Martin F.M."/>
        </authorList>
    </citation>
    <scope>NUCLEOTIDE SEQUENCE</scope>
    <source>
        <strain evidence="4">Prilba</strain>
    </source>
</reference>
<dbReference type="OrthoDB" id="10067343at2759"/>
<keyword evidence="1" id="KW-0677">Repeat</keyword>
<proteinExistence type="predicted"/>